<gene>
    <name evidence="2" type="ORF">L0N21_01650</name>
</gene>
<dbReference type="InterPro" id="IPR052163">
    <property type="entry name" value="DGC-Regulatory_Protein"/>
</dbReference>
<evidence type="ECO:0000259" key="1">
    <source>
        <dbReference type="PROSITE" id="PS50887"/>
    </source>
</evidence>
<dbReference type="PROSITE" id="PS50887">
    <property type="entry name" value="GGDEF"/>
    <property type="match status" value="1"/>
</dbReference>
<dbReference type="PANTHER" id="PTHR46663:SF2">
    <property type="entry name" value="GGDEF DOMAIN-CONTAINING PROTEIN"/>
    <property type="match status" value="1"/>
</dbReference>
<dbReference type="SMART" id="SM00267">
    <property type="entry name" value="GGDEF"/>
    <property type="match status" value="1"/>
</dbReference>
<dbReference type="RefSeq" id="WP_238032744.1">
    <property type="nucleotide sequence ID" value="NZ_JAKNFS010000002.1"/>
</dbReference>
<dbReference type="InterPro" id="IPR029787">
    <property type="entry name" value="Nucleotide_cyclase"/>
</dbReference>
<dbReference type="NCBIfam" id="TIGR00254">
    <property type="entry name" value="GGDEF"/>
    <property type="match status" value="1"/>
</dbReference>
<name>A0AAE3F1B1_9FIRM</name>
<evidence type="ECO:0000313" key="3">
    <source>
        <dbReference type="Proteomes" id="UP001199915"/>
    </source>
</evidence>
<dbReference type="EMBL" id="JAKNFS010000002">
    <property type="protein sequence ID" value="MCG4764232.1"/>
    <property type="molecule type" value="Genomic_DNA"/>
</dbReference>
<sequence>MGEYEIIDDFGGHAKCMAEKMCMESQLEETAAFIDLNTLEERLAGKNSIIHEFIDKKTGWCRSRFIPVDYDENGRLLHVLFCIECIEEEKKRENRLIYLAQTDLMTGLYNRGSGERQISHLLQEKTGGLLCLIDCDKFKTINDTYGHSTGDKVIIAVAETMQKSCRDKDVVLRLGGDEFAVFMPEMREKAAAERFFERLFYNISQITIAEMKGKQIEISLGACFCEASEEVSFDQLYRKADRAMYQSKKKQGYSASIYEEWMKSNYSKPLK</sequence>
<accession>A0AAE3F1B1</accession>
<evidence type="ECO:0000313" key="2">
    <source>
        <dbReference type="EMBL" id="MCG4764232.1"/>
    </source>
</evidence>
<organism evidence="2 3">
    <name type="scientific">Fusicatenibacter saccharivorans</name>
    <dbReference type="NCBI Taxonomy" id="1150298"/>
    <lineage>
        <taxon>Bacteria</taxon>
        <taxon>Bacillati</taxon>
        <taxon>Bacillota</taxon>
        <taxon>Clostridia</taxon>
        <taxon>Lachnospirales</taxon>
        <taxon>Lachnospiraceae</taxon>
        <taxon>Fusicatenibacter</taxon>
    </lineage>
</organism>
<dbReference type="InterPro" id="IPR043128">
    <property type="entry name" value="Rev_trsase/Diguanyl_cyclase"/>
</dbReference>
<dbReference type="CDD" id="cd01949">
    <property type="entry name" value="GGDEF"/>
    <property type="match status" value="1"/>
</dbReference>
<feature type="domain" description="GGDEF" evidence="1">
    <location>
        <begin position="126"/>
        <end position="260"/>
    </location>
</feature>
<dbReference type="InterPro" id="IPR000160">
    <property type="entry name" value="GGDEF_dom"/>
</dbReference>
<proteinExistence type="predicted"/>
<dbReference type="AlphaFoldDB" id="A0AAE3F1B1"/>
<protein>
    <submittedName>
        <fullName evidence="2">GGDEF domain-containing protein</fullName>
    </submittedName>
</protein>
<dbReference type="Proteomes" id="UP001199915">
    <property type="component" value="Unassembled WGS sequence"/>
</dbReference>
<dbReference type="Gene3D" id="3.30.70.270">
    <property type="match status" value="1"/>
</dbReference>
<dbReference type="Pfam" id="PF00990">
    <property type="entry name" value="GGDEF"/>
    <property type="match status" value="1"/>
</dbReference>
<dbReference type="PANTHER" id="PTHR46663">
    <property type="entry name" value="DIGUANYLATE CYCLASE DGCT-RELATED"/>
    <property type="match status" value="1"/>
</dbReference>
<comment type="caution">
    <text evidence="2">The sequence shown here is derived from an EMBL/GenBank/DDBJ whole genome shotgun (WGS) entry which is preliminary data.</text>
</comment>
<dbReference type="SUPFAM" id="SSF55073">
    <property type="entry name" value="Nucleotide cyclase"/>
    <property type="match status" value="1"/>
</dbReference>
<reference evidence="2" key="1">
    <citation type="submission" date="2022-01" db="EMBL/GenBank/DDBJ databases">
        <title>Collection of gut derived symbiotic bacterial strains cultured from healthy donors.</title>
        <authorList>
            <person name="Lin H."/>
            <person name="Kohout C."/>
            <person name="Waligurski E."/>
            <person name="Pamer E.G."/>
        </authorList>
    </citation>
    <scope>NUCLEOTIDE SEQUENCE</scope>
    <source>
        <strain evidence="2">DFI.5.49</strain>
    </source>
</reference>